<dbReference type="Gene3D" id="3.20.20.100">
    <property type="entry name" value="NADP-dependent oxidoreductase domain"/>
    <property type="match status" value="1"/>
</dbReference>
<dbReference type="EMBL" id="JBHMQV010000009">
    <property type="protein sequence ID" value="MFC0844443.1"/>
    <property type="molecule type" value="Genomic_DNA"/>
</dbReference>
<dbReference type="RefSeq" id="WP_394318685.1">
    <property type="nucleotide sequence ID" value="NZ_JBHMQV010000009.1"/>
</dbReference>
<accession>A0ABV6TF79</accession>
<name>A0ABV6TF79_9ACTN</name>
<dbReference type="PANTHER" id="PTHR43364:SF6">
    <property type="entry name" value="OXIDOREDUCTASE-RELATED"/>
    <property type="match status" value="1"/>
</dbReference>
<evidence type="ECO:0000313" key="3">
    <source>
        <dbReference type="Proteomes" id="UP001589887"/>
    </source>
</evidence>
<sequence length="323" mass="34541">MKQRHLGGADGFEVSGLCLGAMGFGTWVDERTSYAILDRFLEAGGTFVDTADCYAFWVDGATGAESELLLGRWLADRGVRDRMVLATKVGGLATGPLEEWPGNAEGLSAPVIRKQAEASLRHLGTDRIDLYYAHVEDRSVPVEETVGAFGELVRDGKVRALGCSNLAAWRIEQSRAVARESGVAAYGAVQQRHTYLRPRPGADGGVNPFAGPELLDYVRDRRDELTLLAYSPQLGGAYTNPAKPLPADYDHPDSTARLAVLRTVADELGATVNQVVLAWLLHSDPAALPVVGASSVAQLDEALGALELDLDAELMERLDAAGA</sequence>
<reference evidence="2 3" key="1">
    <citation type="submission" date="2024-09" db="EMBL/GenBank/DDBJ databases">
        <authorList>
            <person name="Sun Q."/>
            <person name="Mori K."/>
        </authorList>
    </citation>
    <scope>NUCLEOTIDE SEQUENCE [LARGE SCALE GENOMIC DNA]</scope>
    <source>
        <strain evidence="2 3">JCM 4557</strain>
    </source>
</reference>
<dbReference type="Pfam" id="PF00248">
    <property type="entry name" value="Aldo_ket_red"/>
    <property type="match status" value="1"/>
</dbReference>
<dbReference type="PANTHER" id="PTHR43364">
    <property type="entry name" value="NADH-SPECIFIC METHYLGLYOXAL REDUCTASE-RELATED"/>
    <property type="match status" value="1"/>
</dbReference>
<keyword evidence="3" id="KW-1185">Reference proteome</keyword>
<dbReference type="Proteomes" id="UP001589887">
    <property type="component" value="Unassembled WGS sequence"/>
</dbReference>
<dbReference type="InterPro" id="IPR050523">
    <property type="entry name" value="AKR_Detox_Biosynth"/>
</dbReference>
<dbReference type="CDD" id="cd19752">
    <property type="entry name" value="AKR_unchar"/>
    <property type="match status" value="1"/>
</dbReference>
<protein>
    <submittedName>
        <fullName evidence="2">Aldo/keto reductase</fullName>
    </submittedName>
</protein>
<evidence type="ECO:0000313" key="2">
    <source>
        <dbReference type="EMBL" id="MFC0844443.1"/>
    </source>
</evidence>
<comment type="caution">
    <text evidence="2">The sequence shown here is derived from an EMBL/GenBank/DDBJ whole genome shotgun (WGS) entry which is preliminary data.</text>
</comment>
<gene>
    <name evidence="2" type="ORF">ACFH04_12120</name>
</gene>
<organism evidence="2 3">
    <name type="scientific">Streptomyces noboritoensis</name>
    <dbReference type="NCBI Taxonomy" id="67337"/>
    <lineage>
        <taxon>Bacteria</taxon>
        <taxon>Bacillati</taxon>
        <taxon>Actinomycetota</taxon>
        <taxon>Actinomycetes</taxon>
        <taxon>Kitasatosporales</taxon>
        <taxon>Streptomycetaceae</taxon>
        <taxon>Streptomyces</taxon>
    </lineage>
</organism>
<dbReference type="InterPro" id="IPR036812">
    <property type="entry name" value="NAD(P)_OxRdtase_dom_sf"/>
</dbReference>
<feature type="domain" description="NADP-dependent oxidoreductase" evidence="1">
    <location>
        <begin position="17"/>
        <end position="321"/>
    </location>
</feature>
<dbReference type="InterPro" id="IPR023210">
    <property type="entry name" value="NADP_OxRdtase_dom"/>
</dbReference>
<proteinExistence type="predicted"/>
<evidence type="ECO:0000259" key="1">
    <source>
        <dbReference type="Pfam" id="PF00248"/>
    </source>
</evidence>
<dbReference type="SUPFAM" id="SSF51430">
    <property type="entry name" value="NAD(P)-linked oxidoreductase"/>
    <property type="match status" value="1"/>
</dbReference>